<dbReference type="NCBIfam" id="TIGR00090">
    <property type="entry name" value="rsfS_iojap_ybeB"/>
    <property type="match status" value="1"/>
</dbReference>
<dbReference type="InterPro" id="IPR004394">
    <property type="entry name" value="Iojap/RsfS/C7orf30"/>
</dbReference>
<dbReference type="AlphaFoldDB" id="A0A1H9SSR5"/>
<dbReference type="Proteomes" id="UP000198929">
    <property type="component" value="Unassembled WGS sequence"/>
</dbReference>
<evidence type="ECO:0000313" key="5">
    <source>
        <dbReference type="Proteomes" id="UP000198929"/>
    </source>
</evidence>
<dbReference type="RefSeq" id="WP_092257775.1">
    <property type="nucleotide sequence ID" value="NZ_CP047199.1"/>
</dbReference>
<dbReference type="PANTHER" id="PTHR21043">
    <property type="entry name" value="IOJAP SUPERFAMILY ORTHOLOG"/>
    <property type="match status" value="1"/>
</dbReference>
<evidence type="ECO:0000256" key="2">
    <source>
        <dbReference type="HAMAP-Rule" id="MF_01477"/>
    </source>
</evidence>
<dbReference type="InterPro" id="IPR043519">
    <property type="entry name" value="NT_sf"/>
</dbReference>
<organism evidence="4 5">
    <name type="scientific">Corynebacterium cystitidis DSM 20524</name>
    <dbReference type="NCBI Taxonomy" id="1121357"/>
    <lineage>
        <taxon>Bacteria</taxon>
        <taxon>Bacillati</taxon>
        <taxon>Actinomycetota</taxon>
        <taxon>Actinomycetes</taxon>
        <taxon>Mycobacteriales</taxon>
        <taxon>Corynebacteriaceae</taxon>
        <taxon>Corynebacterium</taxon>
    </lineage>
</organism>
<evidence type="ECO:0000256" key="1">
    <source>
        <dbReference type="ARBA" id="ARBA00010574"/>
    </source>
</evidence>
<comment type="subcellular location">
    <subcellularLocation>
        <location evidence="2">Cytoplasm</location>
    </subcellularLocation>
</comment>
<keyword evidence="2" id="KW-0810">Translation regulation</keyword>
<dbReference type="GO" id="GO:0017148">
    <property type="term" value="P:negative regulation of translation"/>
    <property type="evidence" value="ECO:0007669"/>
    <property type="project" value="UniProtKB-UniRule"/>
</dbReference>
<accession>A0A1H9SSR5</accession>
<dbReference type="STRING" id="1121357.SAMN05661109_01256"/>
<dbReference type="HAMAP" id="MF_01477">
    <property type="entry name" value="Iojap_RsfS"/>
    <property type="match status" value="1"/>
</dbReference>
<reference evidence="5" key="1">
    <citation type="submission" date="2016-10" db="EMBL/GenBank/DDBJ databases">
        <authorList>
            <person name="Varghese N."/>
            <person name="Submissions S."/>
        </authorList>
    </citation>
    <scope>NUCLEOTIDE SEQUENCE [LARGE SCALE GENOMIC DNA]</scope>
    <source>
        <strain evidence="5">DSM 20524</strain>
    </source>
</reference>
<evidence type="ECO:0000313" key="4">
    <source>
        <dbReference type="EMBL" id="SER87996.1"/>
    </source>
</evidence>
<dbReference type="Gene3D" id="3.30.460.10">
    <property type="entry name" value="Beta Polymerase, domain 2"/>
    <property type="match status" value="1"/>
</dbReference>
<comment type="subunit">
    <text evidence="2">Interacts with ribosomal protein uL14 (rplN).</text>
</comment>
<gene>
    <name evidence="2" type="primary">rsfS</name>
    <name evidence="4" type="ORF">SAMN05661109_01256</name>
</gene>
<protein>
    <recommendedName>
        <fullName evidence="2">Ribosomal silencing factor RsfS</fullName>
    </recommendedName>
</protein>
<dbReference type="EMBL" id="FOGQ01000004">
    <property type="protein sequence ID" value="SER87996.1"/>
    <property type="molecule type" value="Genomic_DNA"/>
</dbReference>
<feature type="region of interest" description="Disordered" evidence="3">
    <location>
        <begin position="139"/>
        <end position="158"/>
    </location>
</feature>
<dbReference type="GO" id="GO:0090071">
    <property type="term" value="P:negative regulation of ribosome biogenesis"/>
    <property type="evidence" value="ECO:0007669"/>
    <property type="project" value="UniProtKB-UniRule"/>
</dbReference>
<feature type="compositionally biased region" description="Acidic residues" evidence="3">
    <location>
        <begin position="149"/>
        <end position="158"/>
    </location>
</feature>
<keyword evidence="2" id="KW-0963">Cytoplasm</keyword>
<comment type="function">
    <text evidence="2">Functions as a ribosomal silencing factor. Interacts with ribosomal protein uL14 (rplN), blocking formation of intersubunit bridge B8. Prevents association of the 30S and 50S ribosomal subunits and the formation of functional ribosomes, thus repressing translation.</text>
</comment>
<dbReference type="GO" id="GO:0042256">
    <property type="term" value="P:cytosolic ribosome assembly"/>
    <property type="evidence" value="ECO:0007669"/>
    <property type="project" value="UniProtKB-UniRule"/>
</dbReference>
<dbReference type="PANTHER" id="PTHR21043:SF0">
    <property type="entry name" value="MITOCHONDRIAL ASSEMBLY OF RIBOSOMAL LARGE SUBUNIT PROTEIN 1"/>
    <property type="match status" value="1"/>
</dbReference>
<keyword evidence="5" id="KW-1185">Reference proteome</keyword>
<evidence type="ECO:0000256" key="3">
    <source>
        <dbReference type="SAM" id="MobiDB-lite"/>
    </source>
</evidence>
<keyword evidence="2" id="KW-0678">Repressor</keyword>
<name>A0A1H9SSR5_9CORY</name>
<dbReference type="Pfam" id="PF02410">
    <property type="entry name" value="RsfS"/>
    <property type="match status" value="1"/>
</dbReference>
<dbReference type="GO" id="GO:0005737">
    <property type="term" value="C:cytoplasm"/>
    <property type="evidence" value="ECO:0007669"/>
    <property type="project" value="UniProtKB-SubCell"/>
</dbReference>
<comment type="similarity">
    <text evidence="1 2">Belongs to the Iojap/RsfS family.</text>
</comment>
<sequence length="158" mass="17683">MTATEESRNQASIVAKAANEKLGKDIAVIDVSDVMAISDIFVVITGDNERQVRAITDEVDEKMSEAGFEPKRREGNREFRWVLLDYGQVVVHIQRTAEREFYGLDGLYADCPRIAVDGVETAQTPGKWADEVNVREIDDIEDLPLAGAEPEDEDEGYY</sequence>
<dbReference type="GO" id="GO:0043023">
    <property type="term" value="F:ribosomal large subunit binding"/>
    <property type="evidence" value="ECO:0007669"/>
    <property type="project" value="TreeGrafter"/>
</dbReference>
<proteinExistence type="inferred from homology"/>
<dbReference type="SUPFAM" id="SSF81301">
    <property type="entry name" value="Nucleotidyltransferase"/>
    <property type="match status" value="1"/>
</dbReference>